<dbReference type="AlphaFoldDB" id="W2LBY8"/>
<evidence type="ECO:0000313" key="2">
    <source>
        <dbReference type="EMBL" id="ETL94922.1"/>
    </source>
</evidence>
<reference evidence="2" key="1">
    <citation type="submission" date="2013-11" db="EMBL/GenBank/DDBJ databases">
        <title>The Genome Sequence of Phytophthora parasitica CHvinca01.</title>
        <authorList>
            <consortium name="The Broad Institute Genomics Platform"/>
            <person name="Russ C."/>
            <person name="Tyler B."/>
            <person name="Panabieres F."/>
            <person name="Shan W."/>
            <person name="Tripathy S."/>
            <person name="Grunwald N."/>
            <person name="Machado M."/>
            <person name="Johnson C.S."/>
            <person name="Arredondo F."/>
            <person name="Hong C."/>
            <person name="Coffey M."/>
            <person name="Young S.K."/>
            <person name="Zeng Q."/>
            <person name="Gargeya S."/>
            <person name="Fitzgerald M."/>
            <person name="Abouelleil A."/>
            <person name="Alvarado L."/>
            <person name="Chapman S.B."/>
            <person name="Gainer-Dewar J."/>
            <person name="Goldberg J."/>
            <person name="Griggs A."/>
            <person name="Gujja S."/>
            <person name="Hansen M."/>
            <person name="Howarth C."/>
            <person name="Imamovic A."/>
            <person name="Ireland A."/>
            <person name="Larimer J."/>
            <person name="McCowan C."/>
            <person name="Murphy C."/>
            <person name="Pearson M."/>
            <person name="Poon T.W."/>
            <person name="Priest M."/>
            <person name="Roberts A."/>
            <person name="Saif S."/>
            <person name="Shea T."/>
            <person name="Sykes S."/>
            <person name="Wortman J."/>
            <person name="Nusbaum C."/>
            <person name="Birren B."/>
        </authorList>
    </citation>
    <scope>NUCLEOTIDE SEQUENCE [LARGE SCALE GENOMIC DNA]</scope>
    <source>
        <strain evidence="2">CHvinca01</strain>
    </source>
</reference>
<feature type="region of interest" description="Disordered" evidence="1">
    <location>
        <begin position="92"/>
        <end position="112"/>
    </location>
</feature>
<gene>
    <name evidence="2" type="ORF">L917_07201</name>
</gene>
<dbReference type="OrthoDB" id="117801at2759"/>
<organism evidence="2">
    <name type="scientific">Phytophthora nicotianae</name>
    <name type="common">Potato buckeye rot agent</name>
    <name type="synonym">Phytophthora parasitica</name>
    <dbReference type="NCBI Taxonomy" id="4792"/>
    <lineage>
        <taxon>Eukaryota</taxon>
        <taxon>Sar</taxon>
        <taxon>Stramenopiles</taxon>
        <taxon>Oomycota</taxon>
        <taxon>Peronosporomycetes</taxon>
        <taxon>Peronosporales</taxon>
        <taxon>Peronosporaceae</taxon>
        <taxon>Phytophthora</taxon>
    </lineage>
</organism>
<name>W2LBY8_PHYNI</name>
<dbReference type="VEuPathDB" id="FungiDB:PPTG_22702"/>
<proteinExistence type="predicted"/>
<feature type="non-terminal residue" evidence="2">
    <location>
        <position position="112"/>
    </location>
</feature>
<dbReference type="Proteomes" id="UP000054423">
    <property type="component" value="Unassembled WGS sequence"/>
</dbReference>
<accession>W2LBY8</accession>
<dbReference type="EMBL" id="KI679256">
    <property type="protein sequence ID" value="ETL94922.1"/>
    <property type="molecule type" value="Genomic_DNA"/>
</dbReference>
<sequence length="112" mass="12697">MNMVDVLVVDVDDDEFIIGNDLLTALGIDVDRQLEQLANRGDDEMAGDPIHLEADDMPVHCGFPVNRVEQLRKIVHAYDVWRLELLADPPMNDPPLKLRLRDGARPTKCKPR</sequence>
<protein>
    <submittedName>
        <fullName evidence="2">Uncharacterized protein</fullName>
    </submittedName>
</protein>
<evidence type="ECO:0000256" key="1">
    <source>
        <dbReference type="SAM" id="MobiDB-lite"/>
    </source>
</evidence>